<evidence type="ECO:0000313" key="3">
    <source>
        <dbReference type="WBParaSite" id="PSAMB.scaffold8size148366.g141.t1"/>
    </source>
</evidence>
<feature type="region of interest" description="Disordered" evidence="1">
    <location>
        <begin position="36"/>
        <end position="57"/>
    </location>
</feature>
<feature type="compositionally biased region" description="Polar residues" evidence="1">
    <location>
        <begin position="42"/>
        <end position="56"/>
    </location>
</feature>
<accession>A0A914XJF1</accession>
<dbReference type="WBParaSite" id="PSAMB.scaffold8size148366.g141.t1">
    <property type="protein sequence ID" value="PSAMB.scaffold8size148366.g141.t1"/>
    <property type="gene ID" value="PSAMB.scaffold8size148366.g141"/>
</dbReference>
<keyword evidence="2" id="KW-1185">Reference proteome</keyword>
<name>A0A914XJF1_9BILA</name>
<proteinExistence type="predicted"/>
<dbReference type="Proteomes" id="UP000887566">
    <property type="component" value="Unplaced"/>
</dbReference>
<reference evidence="3" key="1">
    <citation type="submission" date="2022-11" db="UniProtKB">
        <authorList>
            <consortium name="WormBaseParasite"/>
        </authorList>
    </citation>
    <scope>IDENTIFICATION</scope>
</reference>
<sequence>MRPRSSILARFCLRPQQYYHRRWLFQILGLGESSAQGRHGDQLQSTGRTETQAKTASKTDRARFGDEKFGRARGLAVGGGAFGYLVERKRGLQIDGNPAANGVRVDDGRSRVEAVTRSEFLAATSCLQFLRAEVSSTAAAVRSADWRPMTARPLGRRFAQSSAEQNRSFYRALAALSFPSVLVPVTSLTAVRLPSWR</sequence>
<evidence type="ECO:0000256" key="1">
    <source>
        <dbReference type="SAM" id="MobiDB-lite"/>
    </source>
</evidence>
<dbReference type="AlphaFoldDB" id="A0A914XJF1"/>
<protein>
    <submittedName>
        <fullName evidence="3">Uncharacterized protein</fullName>
    </submittedName>
</protein>
<organism evidence="2 3">
    <name type="scientific">Plectus sambesii</name>
    <dbReference type="NCBI Taxonomy" id="2011161"/>
    <lineage>
        <taxon>Eukaryota</taxon>
        <taxon>Metazoa</taxon>
        <taxon>Ecdysozoa</taxon>
        <taxon>Nematoda</taxon>
        <taxon>Chromadorea</taxon>
        <taxon>Plectida</taxon>
        <taxon>Plectina</taxon>
        <taxon>Plectoidea</taxon>
        <taxon>Plectidae</taxon>
        <taxon>Plectus</taxon>
    </lineage>
</organism>
<evidence type="ECO:0000313" key="2">
    <source>
        <dbReference type="Proteomes" id="UP000887566"/>
    </source>
</evidence>